<keyword evidence="1" id="KW-0812">Transmembrane</keyword>
<dbReference type="InterPro" id="IPR021338">
    <property type="entry name" value="DUF2953"/>
</dbReference>
<gene>
    <name evidence="2" type="ORF">Z955_00685</name>
</gene>
<evidence type="ECO:0000313" key="3">
    <source>
        <dbReference type="Proteomes" id="UP000030014"/>
    </source>
</evidence>
<evidence type="ECO:0000313" key="2">
    <source>
        <dbReference type="EMBL" id="KGN01949.1"/>
    </source>
</evidence>
<organism evidence="2 3">
    <name type="scientific">Clostridium botulinum C/D str. DC5</name>
    <dbReference type="NCBI Taxonomy" id="1443128"/>
    <lineage>
        <taxon>Bacteria</taxon>
        <taxon>Bacillati</taxon>
        <taxon>Bacillota</taxon>
        <taxon>Clostridia</taxon>
        <taxon>Eubacteriales</taxon>
        <taxon>Clostridiaceae</taxon>
        <taxon>Clostridium</taxon>
    </lineage>
</organism>
<comment type="caution">
    <text evidence="2">The sequence shown here is derived from an EMBL/GenBank/DDBJ whole genome shotgun (WGS) entry which is preliminary data.</text>
</comment>
<reference evidence="2 3" key="1">
    <citation type="submission" date="2014-01" db="EMBL/GenBank/DDBJ databases">
        <title>Plasmidome dynamics in the species complex Clostridium novyi sensu lato converts strains of independent lineages into distinctly different pathogens.</title>
        <authorList>
            <person name="Skarin H."/>
            <person name="Segerman B."/>
        </authorList>
    </citation>
    <scope>NUCLEOTIDE SEQUENCE [LARGE SCALE GENOMIC DNA]</scope>
    <source>
        <strain evidence="2 3">DC5</strain>
    </source>
</reference>
<protein>
    <recommendedName>
        <fullName evidence="4">DUF2953 domain-containing protein</fullName>
    </recommendedName>
</protein>
<proteinExistence type="predicted"/>
<dbReference type="RefSeq" id="WP_039256755.1">
    <property type="nucleotide sequence ID" value="NZ_JDRY01000001.1"/>
</dbReference>
<dbReference type="AlphaFoldDB" id="A0A0A0IMU0"/>
<evidence type="ECO:0000256" key="1">
    <source>
        <dbReference type="SAM" id="Phobius"/>
    </source>
</evidence>
<feature type="transmembrane region" description="Helical" evidence="1">
    <location>
        <begin position="144"/>
        <end position="163"/>
    </location>
</feature>
<dbReference type="EMBL" id="JDRY01000001">
    <property type="protein sequence ID" value="KGN01949.1"/>
    <property type="molecule type" value="Genomic_DNA"/>
</dbReference>
<evidence type="ECO:0008006" key="4">
    <source>
        <dbReference type="Google" id="ProtNLM"/>
    </source>
</evidence>
<dbReference type="Pfam" id="PF11167">
    <property type="entry name" value="DUF2953"/>
    <property type="match status" value="1"/>
</dbReference>
<keyword evidence="1" id="KW-1133">Transmembrane helix</keyword>
<name>A0A0A0IMU0_CLOBO</name>
<dbReference type="Proteomes" id="UP000030014">
    <property type="component" value="Unassembled WGS sequence"/>
</dbReference>
<accession>A0A0A0IMU0</accession>
<sequence length="177" mass="20547">MIWIGAILLLFIIPLPLLLEVIYENNKLYVYIYNLKIYPSSKVIKSMPEPKPNGILPKLVYINTFKAIYQRCRHYIYNSLLSFNINITYGFQDAAITGIFFGILQSTVSGLHYLLDSIFNLKHFNSNINPIFNNSIFKIKIKSIIFINLGKIIYMSILVFRAFKQAAKYHLKPKEVS</sequence>
<keyword evidence="1" id="KW-0472">Membrane</keyword>